<dbReference type="InterPro" id="IPR036388">
    <property type="entry name" value="WH-like_DNA-bd_sf"/>
</dbReference>
<evidence type="ECO:0000256" key="2">
    <source>
        <dbReference type="ARBA" id="ARBA00023125"/>
    </source>
</evidence>
<dbReference type="AlphaFoldDB" id="A0A7K3SAR2"/>
<evidence type="ECO:0000256" key="1">
    <source>
        <dbReference type="ARBA" id="ARBA00023015"/>
    </source>
</evidence>
<dbReference type="InterPro" id="IPR011663">
    <property type="entry name" value="UTRA"/>
</dbReference>
<evidence type="ECO:0000313" key="5">
    <source>
        <dbReference type="EMBL" id="NEC24419.1"/>
    </source>
</evidence>
<keyword evidence="3" id="KW-0804">Transcription</keyword>
<keyword evidence="1" id="KW-0805">Transcription regulation</keyword>
<reference evidence="5 6" key="1">
    <citation type="submission" date="2020-01" db="EMBL/GenBank/DDBJ databases">
        <title>Insect and environment-associated Actinomycetes.</title>
        <authorList>
            <person name="Currrie C."/>
            <person name="Chevrette M."/>
            <person name="Carlson C."/>
            <person name="Stubbendieck R."/>
            <person name="Wendt-Pienkowski E."/>
        </authorList>
    </citation>
    <scope>NUCLEOTIDE SEQUENCE [LARGE SCALE GENOMIC DNA]</scope>
    <source>
        <strain evidence="5 6">SID7590</strain>
    </source>
</reference>
<dbReference type="InterPro" id="IPR028978">
    <property type="entry name" value="Chorismate_lyase_/UTRA_dom_sf"/>
</dbReference>
<dbReference type="PROSITE" id="PS50949">
    <property type="entry name" value="HTH_GNTR"/>
    <property type="match status" value="1"/>
</dbReference>
<feature type="domain" description="HTH gntR-type" evidence="4">
    <location>
        <begin position="5"/>
        <end position="73"/>
    </location>
</feature>
<dbReference type="SUPFAM" id="SSF64288">
    <property type="entry name" value="Chorismate lyase-like"/>
    <property type="match status" value="1"/>
</dbReference>
<name>A0A7K3SAR2_9ACTN</name>
<dbReference type="SMART" id="SM00866">
    <property type="entry name" value="UTRA"/>
    <property type="match status" value="1"/>
</dbReference>
<dbReference type="EMBL" id="JAAGMP010001805">
    <property type="protein sequence ID" value="NEC24419.1"/>
    <property type="molecule type" value="Genomic_DNA"/>
</dbReference>
<dbReference type="Pfam" id="PF00392">
    <property type="entry name" value="GntR"/>
    <property type="match status" value="1"/>
</dbReference>
<dbReference type="PANTHER" id="PTHR44846">
    <property type="entry name" value="MANNOSYL-D-GLYCERATE TRANSPORT/METABOLISM SYSTEM REPRESSOR MNGR-RELATED"/>
    <property type="match status" value="1"/>
</dbReference>
<dbReference type="InterPro" id="IPR000524">
    <property type="entry name" value="Tscrpt_reg_HTH_GntR"/>
</dbReference>
<dbReference type="InterPro" id="IPR036390">
    <property type="entry name" value="WH_DNA-bd_sf"/>
</dbReference>
<accession>A0A7K3SAR2</accession>
<proteinExistence type="predicted"/>
<dbReference type="Gene3D" id="1.10.10.10">
    <property type="entry name" value="Winged helix-like DNA-binding domain superfamily/Winged helix DNA-binding domain"/>
    <property type="match status" value="1"/>
</dbReference>
<comment type="caution">
    <text evidence="5">The sequence shown here is derived from an EMBL/GenBank/DDBJ whole genome shotgun (WGS) entry which is preliminary data.</text>
</comment>
<dbReference type="Gene3D" id="3.40.1410.10">
    <property type="entry name" value="Chorismate lyase-like"/>
    <property type="match status" value="1"/>
</dbReference>
<sequence length="245" mass="26599">MDPTEVGYLDIADHYRRLIADRQISDGDRLPSVREIATKWGVATKTAQRALKALSMEGYATATRGLGYAAAYRPHDFATLRVRVNGSRERGEAYAPGDEQKILSAKLTPAGGAVSEVLGIEPTDLAVLRTGSVTREGRVIRMSHSWFPAELADLVPELLTTESTPPGNVARIEAATGRKTELTADHFTVDITALQHAKAFGVPQGAPVLVRTTIRHDGEGVIEYGTTWFPRNVVLAIEYTDQTSS</sequence>
<dbReference type="GO" id="GO:0045892">
    <property type="term" value="P:negative regulation of DNA-templated transcription"/>
    <property type="evidence" value="ECO:0007669"/>
    <property type="project" value="TreeGrafter"/>
</dbReference>
<dbReference type="GO" id="GO:0003700">
    <property type="term" value="F:DNA-binding transcription factor activity"/>
    <property type="evidence" value="ECO:0007669"/>
    <property type="project" value="InterPro"/>
</dbReference>
<dbReference type="InterPro" id="IPR050679">
    <property type="entry name" value="Bact_HTH_transcr_reg"/>
</dbReference>
<protein>
    <submittedName>
        <fullName evidence="5">GntR family transcriptional regulator</fullName>
    </submittedName>
</protein>
<dbReference type="Pfam" id="PF07702">
    <property type="entry name" value="UTRA"/>
    <property type="match status" value="1"/>
</dbReference>
<dbReference type="PANTHER" id="PTHR44846:SF17">
    <property type="entry name" value="GNTR-FAMILY TRANSCRIPTIONAL REGULATOR"/>
    <property type="match status" value="1"/>
</dbReference>
<dbReference type="GO" id="GO:0003677">
    <property type="term" value="F:DNA binding"/>
    <property type="evidence" value="ECO:0007669"/>
    <property type="project" value="UniProtKB-KW"/>
</dbReference>
<organism evidence="5 6">
    <name type="scientific">Streptomyces parvus</name>
    <dbReference type="NCBI Taxonomy" id="66428"/>
    <lineage>
        <taxon>Bacteria</taxon>
        <taxon>Bacillati</taxon>
        <taxon>Actinomycetota</taxon>
        <taxon>Actinomycetes</taxon>
        <taxon>Kitasatosporales</taxon>
        <taxon>Streptomycetaceae</taxon>
        <taxon>Streptomyces</taxon>
    </lineage>
</organism>
<gene>
    <name evidence="5" type="ORF">G3I50_40150</name>
</gene>
<dbReference type="SMART" id="SM00345">
    <property type="entry name" value="HTH_GNTR"/>
    <property type="match status" value="1"/>
</dbReference>
<dbReference type="CDD" id="cd07377">
    <property type="entry name" value="WHTH_GntR"/>
    <property type="match status" value="1"/>
</dbReference>
<evidence type="ECO:0000313" key="6">
    <source>
        <dbReference type="Proteomes" id="UP000469670"/>
    </source>
</evidence>
<dbReference type="Proteomes" id="UP000469670">
    <property type="component" value="Unassembled WGS sequence"/>
</dbReference>
<keyword evidence="2" id="KW-0238">DNA-binding</keyword>
<dbReference type="SUPFAM" id="SSF46785">
    <property type="entry name" value="Winged helix' DNA-binding domain"/>
    <property type="match status" value="1"/>
</dbReference>
<evidence type="ECO:0000259" key="4">
    <source>
        <dbReference type="PROSITE" id="PS50949"/>
    </source>
</evidence>
<evidence type="ECO:0000256" key="3">
    <source>
        <dbReference type="ARBA" id="ARBA00023163"/>
    </source>
</evidence>
<dbReference type="RefSeq" id="WP_164209018.1">
    <property type="nucleotide sequence ID" value="NZ_JAAGMP010001805.1"/>
</dbReference>